<evidence type="ECO:0000313" key="7">
    <source>
        <dbReference type="Proteomes" id="UP001139333"/>
    </source>
</evidence>
<evidence type="ECO:0000256" key="3">
    <source>
        <dbReference type="ARBA" id="ARBA00034247"/>
    </source>
</evidence>
<dbReference type="Gene3D" id="3.30.450.40">
    <property type="match status" value="1"/>
</dbReference>
<organism evidence="6 7">
    <name type="scientific">Shewanella gaetbuli</name>
    <dbReference type="NCBI Taxonomy" id="220752"/>
    <lineage>
        <taxon>Bacteria</taxon>
        <taxon>Pseudomonadati</taxon>
        <taxon>Pseudomonadota</taxon>
        <taxon>Gammaproteobacteria</taxon>
        <taxon>Alteromonadales</taxon>
        <taxon>Shewanellaceae</taxon>
        <taxon>Shewanella</taxon>
    </lineage>
</organism>
<dbReference type="Proteomes" id="UP001139333">
    <property type="component" value="Unassembled WGS sequence"/>
</dbReference>
<dbReference type="InterPro" id="IPR050469">
    <property type="entry name" value="Diguanylate_Cyclase"/>
</dbReference>
<dbReference type="FunFam" id="3.30.70.270:FF:000001">
    <property type="entry name" value="Diguanylate cyclase domain protein"/>
    <property type="match status" value="1"/>
</dbReference>
<keyword evidence="4" id="KW-1133">Transmembrane helix</keyword>
<dbReference type="PROSITE" id="PS50887">
    <property type="entry name" value="GGDEF"/>
    <property type="match status" value="1"/>
</dbReference>
<evidence type="ECO:0000256" key="1">
    <source>
        <dbReference type="ARBA" id="ARBA00001946"/>
    </source>
</evidence>
<dbReference type="EMBL" id="JAKIKP010000009">
    <property type="protein sequence ID" value="MCL1143559.1"/>
    <property type="molecule type" value="Genomic_DNA"/>
</dbReference>
<dbReference type="InterPro" id="IPR029016">
    <property type="entry name" value="GAF-like_dom_sf"/>
</dbReference>
<dbReference type="GO" id="GO:1902201">
    <property type="term" value="P:negative regulation of bacterial-type flagellum-dependent cell motility"/>
    <property type="evidence" value="ECO:0007669"/>
    <property type="project" value="TreeGrafter"/>
</dbReference>
<dbReference type="SMART" id="SM00267">
    <property type="entry name" value="GGDEF"/>
    <property type="match status" value="1"/>
</dbReference>
<dbReference type="InterPro" id="IPR029787">
    <property type="entry name" value="Nucleotide_cyclase"/>
</dbReference>
<evidence type="ECO:0000313" key="6">
    <source>
        <dbReference type="EMBL" id="MCL1143559.1"/>
    </source>
</evidence>
<reference evidence="6" key="1">
    <citation type="submission" date="2022-01" db="EMBL/GenBank/DDBJ databases">
        <title>Whole genome-based taxonomy of the Shewanellaceae.</title>
        <authorList>
            <person name="Martin-Rodriguez A.J."/>
        </authorList>
    </citation>
    <scope>NUCLEOTIDE SEQUENCE</scope>
    <source>
        <strain evidence="6">DSM 16422</strain>
    </source>
</reference>
<feature type="transmembrane region" description="Helical" evidence="4">
    <location>
        <begin position="171"/>
        <end position="192"/>
    </location>
</feature>
<evidence type="ECO:0000259" key="5">
    <source>
        <dbReference type="PROSITE" id="PS50887"/>
    </source>
</evidence>
<dbReference type="SUPFAM" id="SSF55073">
    <property type="entry name" value="Nucleotide cyclase"/>
    <property type="match status" value="1"/>
</dbReference>
<accession>A0A9X1ZJQ8</accession>
<feature type="transmembrane region" description="Helical" evidence="4">
    <location>
        <begin position="6"/>
        <end position="28"/>
    </location>
</feature>
<dbReference type="SUPFAM" id="SSF55781">
    <property type="entry name" value="GAF domain-like"/>
    <property type="match status" value="1"/>
</dbReference>
<comment type="cofactor">
    <cofactor evidence="1">
        <name>Mg(2+)</name>
        <dbReference type="ChEBI" id="CHEBI:18420"/>
    </cofactor>
</comment>
<dbReference type="CDD" id="cd01949">
    <property type="entry name" value="GGDEF"/>
    <property type="match status" value="1"/>
</dbReference>
<sequence length="555" mass="63068">MNRLSIKQLTIIPVIVVLVLLVFINYLMNKQLEDFAKSAHQHHLQTLLENASLFLSSDKYIPIQSIANKINHLHQITEQRYTLVDFSGKVLADSSVSQQDVATLENHSSRPEIKQALASQDGVGVAWRYSNTLKTNLLYSAKLITIDSQKYYLRIAMPQEMMFNSIKVYQTLFFVSAVVSVIIVLLVSWLIVQHINRRIKNDHYILEQRIKERTHEISSLNEISALLSSCNSFDELYSVLSQSCQNLFPEASGALAIYNSSREKLKTEATWGDSDNLHNFMFEPDECWGLKRGTSHIKHHNSIACSHNSSQAQFTNQLCIPLTARGETLGVLQFYSNQENYLDYHQVAVSTLSENLSLALAGLFLREELRNQALHDPLTGLFNRRYLEEAMLTEIKRSNRHGSPVALMMIDADHFKRYNDVHGHDAGDFVLQVLARCLNETVRSEDIICRYGGEEFVVLLPQATDIEAKEIAERMQQAIANSTLQFKDKLLPSFTLSIGVVMYPHDSEDAKKLIELADSAMYFAKNNGRNQVVCYADIRDKIQQQSLTEHIPVNG</sequence>
<dbReference type="GO" id="GO:0052621">
    <property type="term" value="F:diguanylate cyclase activity"/>
    <property type="evidence" value="ECO:0007669"/>
    <property type="project" value="UniProtKB-EC"/>
</dbReference>
<evidence type="ECO:0000256" key="4">
    <source>
        <dbReference type="SAM" id="Phobius"/>
    </source>
</evidence>
<keyword evidence="4" id="KW-0812">Transmembrane</keyword>
<dbReference type="GO" id="GO:0005886">
    <property type="term" value="C:plasma membrane"/>
    <property type="evidence" value="ECO:0007669"/>
    <property type="project" value="TreeGrafter"/>
</dbReference>
<gene>
    <name evidence="6" type="ORF">L2672_12740</name>
</gene>
<dbReference type="PANTHER" id="PTHR45138:SF9">
    <property type="entry name" value="DIGUANYLATE CYCLASE DGCM-RELATED"/>
    <property type="match status" value="1"/>
</dbReference>
<dbReference type="Pfam" id="PF00990">
    <property type="entry name" value="GGDEF"/>
    <property type="match status" value="1"/>
</dbReference>
<dbReference type="RefSeq" id="WP_248996233.1">
    <property type="nucleotide sequence ID" value="NZ_JAKIKP010000009.1"/>
</dbReference>
<evidence type="ECO:0000256" key="2">
    <source>
        <dbReference type="ARBA" id="ARBA00012528"/>
    </source>
</evidence>
<feature type="domain" description="GGDEF" evidence="5">
    <location>
        <begin position="403"/>
        <end position="537"/>
    </location>
</feature>
<dbReference type="InterPro" id="IPR000160">
    <property type="entry name" value="GGDEF_dom"/>
</dbReference>
<name>A0A9X1ZJQ8_9GAMM</name>
<dbReference type="EC" id="2.7.7.65" evidence="2"/>
<proteinExistence type="predicted"/>
<dbReference type="Gene3D" id="3.30.70.270">
    <property type="match status" value="1"/>
</dbReference>
<dbReference type="InterPro" id="IPR043128">
    <property type="entry name" value="Rev_trsase/Diguanyl_cyclase"/>
</dbReference>
<dbReference type="GO" id="GO:0043709">
    <property type="term" value="P:cell adhesion involved in single-species biofilm formation"/>
    <property type="evidence" value="ECO:0007669"/>
    <property type="project" value="TreeGrafter"/>
</dbReference>
<keyword evidence="7" id="KW-1185">Reference proteome</keyword>
<keyword evidence="4" id="KW-0472">Membrane</keyword>
<comment type="caution">
    <text evidence="6">The sequence shown here is derived from an EMBL/GenBank/DDBJ whole genome shotgun (WGS) entry which is preliminary data.</text>
</comment>
<protein>
    <recommendedName>
        <fullName evidence="2">diguanylate cyclase</fullName>
        <ecNumber evidence="2">2.7.7.65</ecNumber>
    </recommendedName>
</protein>
<dbReference type="NCBIfam" id="TIGR00254">
    <property type="entry name" value="GGDEF"/>
    <property type="match status" value="1"/>
</dbReference>
<dbReference type="PANTHER" id="PTHR45138">
    <property type="entry name" value="REGULATORY COMPONENTS OF SENSORY TRANSDUCTION SYSTEM"/>
    <property type="match status" value="1"/>
</dbReference>
<dbReference type="AlphaFoldDB" id="A0A9X1ZJQ8"/>
<comment type="catalytic activity">
    <reaction evidence="3">
        <text>2 GTP = 3',3'-c-di-GMP + 2 diphosphate</text>
        <dbReference type="Rhea" id="RHEA:24898"/>
        <dbReference type="ChEBI" id="CHEBI:33019"/>
        <dbReference type="ChEBI" id="CHEBI:37565"/>
        <dbReference type="ChEBI" id="CHEBI:58805"/>
        <dbReference type="EC" id="2.7.7.65"/>
    </reaction>
</comment>